<dbReference type="PANTHER" id="PTHR13743">
    <property type="entry name" value="BEIGE/BEACH-RELATED"/>
    <property type="match status" value="1"/>
</dbReference>
<evidence type="ECO:0000259" key="6">
    <source>
        <dbReference type="PROSITE" id="PS50197"/>
    </source>
</evidence>
<dbReference type="Gene3D" id="1.10.1540.10">
    <property type="entry name" value="BEACH domain"/>
    <property type="match status" value="1"/>
</dbReference>
<dbReference type="PROSITE" id="PS50197">
    <property type="entry name" value="BEACH"/>
    <property type="match status" value="1"/>
</dbReference>
<feature type="domain" description="Integrase catalytic" evidence="7">
    <location>
        <begin position="200"/>
        <end position="303"/>
    </location>
</feature>
<reference evidence="9" key="1">
    <citation type="journal article" date="2011" name="Genome Biol.">
        <title>The draft genome of the carcinogenic human liver fluke Clonorchis sinensis.</title>
        <authorList>
            <person name="Wang X."/>
            <person name="Chen W."/>
            <person name="Huang Y."/>
            <person name="Sun J."/>
            <person name="Men J."/>
            <person name="Liu H."/>
            <person name="Luo F."/>
            <person name="Guo L."/>
            <person name="Lv X."/>
            <person name="Deng C."/>
            <person name="Zhou C."/>
            <person name="Fan Y."/>
            <person name="Li X."/>
            <person name="Huang L."/>
            <person name="Hu Y."/>
            <person name="Liang C."/>
            <person name="Hu X."/>
            <person name="Xu J."/>
            <person name="Yu X."/>
        </authorList>
    </citation>
    <scope>NUCLEOTIDE SEQUENCE [LARGE SCALE GENOMIC DNA]</scope>
    <source>
        <strain evidence="9">Henan</strain>
    </source>
</reference>
<dbReference type="EMBL" id="DF143089">
    <property type="protein sequence ID" value="GAA50883.1"/>
    <property type="molecule type" value="Genomic_DNA"/>
</dbReference>
<feature type="non-terminal residue" evidence="9">
    <location>
        <position position="2834"/>
    </location>
</feature>
<feature type="region of interest" description="Disordered" evidence="5">
    <location>
        <begin position="1389"/>
        <end position="1445"/>
    </location>
</feature>
<evidence type="ECO:0000256" key="4">
    <source>
        <dbReference type="ARBA" id="ARBA00023136"/>
    </source>
</evidence>
<dbReference type="SUPFAM" id="SSF49899">
    <property type="entry name" value="Concanavalin A-like lectins/glucanases"/>
    <property type="match status" value="1"/>
</dbReference>
<dbReference type="InterPro" id="IPR001584">
    <property type="entry name" value="Integrase_cat-core"/>
</dbReference>
<evidence type="ECO:0000256" key="3">
    <source>
        <dbReference type="ARBA" id="ARBA00022737"/>
    </source>
</evidence>
<dbReference type="Pfam" id="PF02138">
    <property type="entry name" value="Beach"/>
    <property type="match status" value="1"/>
</dbReference>
<evidence type="ECO:0000256" key="2">
    <source>
        <dbReference type="ARBA" id="ARBA00022574"/>
    </source>
</evidence>
<evidence type="ECO:0000256" key="1">
    <source>
        <dbReference type="ARBA" id="ARBA00004370"/>
    </source>
</evidence>
<dbReference type="SUPFAM" id="SSF53098">
    <property type="entry name" value="Ribonuclease H-like"/>
    <property type="match status" value="1"/>
</dbReference>
<reference key="2">
    <citation type="submission" date="2011-10" db="EMBL/GenBank/DDBJ databases">
        <title>The genome and transcriptome sequence of Clonorchis sinensis provide insights into the carcinogenic liver fluke.</title>
        <authorList>
            <person name="Wang X."/>
            <person name="Huang Y."/>
            <person name="Chen W."/>
            <person name="Liu H."/>
            <person name="Guo L."/>
            <person name="Chen Y."/>
            <person name="Luo F."/>
            <person name="Zhou W."/>
            <person name="Sun J."/>
            <person name="Mao Q."/>
            <person name="Liang P."/>
            <person name="Zhou C."/>
            <person name="Tian Y."/>
            <person name="Men J."/>
            <person name="Lv X."/>
            <person name="Huang L."/>
            <person name="Zhou J."/>
            <person name="Hu Y."/>
            <person name="Li R."/>
            <person name="Zhang F."/>
            <person name="Lei H."/>
            <person name="Li X."/>
            <person name="Hu X."/>
            <person name="Liang C."/>
            <person name="Xu J."/>
            <person name="Wu Z."/>
            <person name="Yu X."/>
        </authorList>
    </citation>
    <scope>NUCLEOTIDE SEQUENCE</scope>
    <source>
        <strain>Henan</strain>
    </source>
</reference>
<sequence length="2834" mass="319008">MDEKKLTAYFLHFVGKEAYTLIKNLVYPESPIDISYNELKKTVLQHFKPINFVAAERARFNMLTRSHSQSVRDFALKLQTQETRCDYGAHLEDQLCDRLIAGIRRPNYGKKLLLCPDKKFQTTRKIWCRQKTNSNLEQIFVPRIHQSVASQSTTPIQRFKNLGNVNLVDEILPDTHALRGKLSAGKRDTFNLSVNPKKFVTTSDSGGEIAQRLGRERTDRKVLDVDISLLRHDIPSRMALLRHPQSNGLAENFVRTLKSAIISFSPTTFVELDRGIDNFLMQYRNAVHSVTGKSPALLFKSRSLRTSLDCAKTADVTFFKGNDLRPATGIVLSSTGKRMVTILDLDDLSCHRRQIDQVEFNTKGQSVNGAPAVSNTNEPFVDDLIVSEQKVSEEQTTCEESEVSIPRRSERLRSRPPLDYKHPHAHSSPKIPRLLTTCHDLVFSVTNLSSVLPRLDEFLPSNVRLKRVRDENNCDPLFRKKAKRLRQSSVSYRCLAAHRLSALDANDGNHCTMLRQLSHHILANGMNPVLDNAYSVLAFDGRFKDFGRKQTLSPNYYVQEHKMLQVTWQPGTGRVLQLNDSMSIRLEDDKYQTILHKRLLVNAVLCFYGLIRQFISLERGEIILNEMESSPMNLELATSLMCTDEPDSCILSSRFLAEFLSTLYDSSRSWWYMLTIVYVYSRWGRGEIQVYINGALQSSVELSWYIGSDHFSRCSIGGSSAATKCPSFRGRLSSVMGFSMALSQEQVESIFALGVEYQGQFQFESECIRDLSEQHRKLIYSTGNLHNSLMFAYLPSAREQNLCLNRAPKCPEVFAHSSHAVMHGNVEAVLKTTVHAAFHSLGGVEALYPLFELIDLPLSHDSDKTSSHHHNRSDEKFLNSVGPPTVGTEDSFTIVLFDLLFNLARASPSMGCQLVQTKGLLLFAAALQSASPVHLNGTLLTRFIDLARELIHRADCVRSGTLDSAPMMHSSFVFLLLRHLHGYLFCNPNVWIRAPLEVQDQLYQFLATEFLADVVRHGCVNRTTTVFQSIYTLKYYYALADPRKRSGFQLKTPDNLPLSNTDEVLKLRANLLVYIKQLVVRHGSILDTELQALLNYLLIVHEDENLHDVLYLITTLAIEQPSLMGSAFIRNDGLHVVFKLLASDDEHIRVYAIKLLGFHTQQCRLLKREDPMERYRLFTMLADQLSHSTPAMSMLTYNALIEVLLDDITTKPHLTPMSPLPKEATIKNANVLRVISTLIRRSPATPELHLIKQTFLRHLIALCGENATNRRTLLQLSLWQDCIFQFTPFYPASENEALILACVMKILRVLLFHAIRYERDGWRVWIDTLALLHLWLEKTNKQVDLVDELTSAGGTPKGLVGTAAPDAASTDAGLDLANPTARQVINQLATSGDSEVSQSSSVSNSSPPATNGSVAHDDGELKRPEQQSRTPDLPQTPNSSKPRKSVTERFLGPFRWSYLHQLLLDDLLSSIEEELGLVSSKNVPYQDGYSLNPVRSPKHGFTGDDQSPSSFAGEFIGVSLDATDSGAQLENRALTVLHDPPNNSFAINLINVLADCTDVLVSASGGLLPLLAAATSPTGEVGVFESVDNISMSDSMTFILRTAFIVDLCLLHTDLGIVEKQRNMASGSIVRQFARLYLTATVRNCLESRFLHLQPSHQLVLQLKSFTFDRDTTRFVPLTTSDAEPHSLKLAKARSESRSSTGSTEMDSTGEHSITHRFQCPQLLANILQPAFEIELESMAVRLLCLTQLVETHAFRSNSRLGFCAFPWRSINSLSAQQLHRLHELKQQHDAKIVHMPKEIQRLVYSLRPTLNYPVVLDQSFLKGVIQPLHDPQSLLQPRDLNRLQGIIFKSEEMNKVPEFLAMAIAYFVSALMVAKYRDVLEPNLDVFGAVPSGRFVSTQSSENSRHPSAQNDAAPAPSTYDVEANNSQSIPDTTTTEVDESEDDVTYSKQKKTSDNISQDTTSTHSSRGEDVLISKLNTVLTSAAIFLRDLLTDFFNHFSKQLLGSHGQTLLTTGLSSIREDQSAVGLVMLLCSQEWQTSLQKNAGLAFIEVINEGRVLNAATREHLLRVSEEAVFLLCRLAMTDARYHAQFCELAARWSAHSKEEMRLCDHLISSARRRDQLSALFLNNNIHRLLNQLLSNWAFFVQLPTELAVGIRNNQSPYKRSPVTKEFYLLDCWEDDSRRRRRFSPNPYGSSHASAVLYDVHPSIQPKALPKPQLEAVLKSSLALSDILDQSTEDLEDNSHASSIPDSLSGQTETRGSELEDIFNAILFSVPCVMVSFGISIRGTLSVSKSDLRFERDPSNPYNQNLDKDVLVYVESARTRWSFSEIQAVFGRRYLHRTIAIELFVTCRNSVFLAFEDADTLKRVVNVLPPVGVGSKYGLPRTRTVSLDSPRRLFQQSNMTHRWQRREVSNFDYLMYLNTISGRTYNDMNQYPIFPWILSNYTSEQLDLNEPTNYRDLSKPIGALDPKRKAYFDERYATWDDDSQPPFHYGTHYSTAAFVLGYLLRIEPFTTLFLHLQSGKFDHPDRTFFSVGRTWDNCRRNTSDVKELIPEFFYLPEMFENPNGLTLGTTEDGEDIGLVTLPPWASSPEEFVRIHRQALESELVSCQLHHWIDLIFGYKQRGAEAVAATNVFHYLTYEGSVDWSKITDPVLTKAVEDQIHGFGQTPAQLLRTPHPHRNSALHMDPLMFSQLRSDFCTVFKFYSNSPVMFISCHTDSSSLPLPSVLTVTANRTAVLTRWNSASAARALPIRLSKPSPSSAETEVTSTSSETVGNAVDDSKIRAPSSTSATDEPTRKSSHRIEEFGAVTHGGTPLETHISYLLSNDLPS</sequence>
<dbReference type="PROSITE" id="PS51783">
    <property type="entry name" value="PH_BEACH"/>
    <property type="match status" value="1"/>
</dbReference>
<feature type="region of interest" description="Disordered" evidence="5">
    <location>
        <begin position="2759"/>
        <end position="2818"/>
    </location>
</feature>
<dbReference type="InterPro" id="IPR011993">
    <property type="entry name" value="PH-like_dom_sf"/>
</dbReference>
<accession>G7YD49</accession>
<feature type="compositionally biased region" description="Polar residues" evidence="5">
    <location>
        <begin position="1427"/>
        <end position="1440"/>
    </location>
</feature>
<dbReference type="GO" id="GO:0016020">
    <property type="term" value="C:membrane"/>
    <property type="evidence" value="ECO:0007669"/>
    <property type="project" value="UniProtKB-SubCell"/>
</dbReference>
<dbReference type="Gene3D" id="2.60.120.200">
    <property type="match status" value="1"/>
</dbReference>
<keyword evidence="2" id="KW-0853">WD repeat</keyword>
<dbReference type="InterPro" id="IPR012337">
    <property type="entry name" value="RNaseH-like_sf"/>
</dbReference>
<feature type="compositionally biased region" description="Polar residues" evidence="5">
    <location>
        <begin position="1897"/>
        <end position="1912"/>
    </location>
</feature>
<dbReference type="InterPro" id="IPR023362">
    <property type="entry name" value="PH-BEACH_dom"/>
</dbReference>
<dbReference type="InterPro" id="IPR000409">
    <property type="entry name" value="BEACH_dom"/>
</dbReference>
<feature type="domain" description="BEACH" evidence="6">
    <location>
        <begin position="2395"/>
        <end position="2684"/>
    </location>
</feature>
<feature type="compositionally biased region" description="Basic and acidic residues" evidence="5">
    <location>
        <begin position="1415"/>
        <end position="1426"/>
    </location>
</feature>
<protein>
    <submittedName>
        <fullName evidence="9">Neurobeachin</fullName>
    </submittedName>
</protein>
<feature type="domain" description="BEACH-type PH" evidence="8">
    <location>
        <begin position="2268"/>
        <end position="2376"/>
    </location>
</feature>
<feature type="compositionally biased region" description="Basic and acidic residues" evidence="5">
    <location>
        <begin position="2798"/>
        <end position="2809"/>
    </location>
</feature>
<dbReference type="InterPro" id="IPR036397">
    <property type="entry name" value="RNaseH_sf"/>
</dbReference>
<proteinExistence type="predicted"/>
<evidence type="ECO:0000313" key="10">
    <source>
        <dbReference type="Proteomes" id="UP000008909"/>
    </source>
</evidence>
<dbReference type="CDD" id="cd06071">
    <property type="entry name" value="Beach"/>
    <property type="match status" value="1"/>
</dbReference>
<feature type="region of interest" description="Disordered" evidence="5">
    <location>
        <begin position="1897"/>
        <end position="1970"/>
    </location>
</feature>
<organism evidence="9 10">
    <name type="scientific">Clonorchis sinensis</name>
    <name type="common">Chinese liver fluke</name>
    <dbReference type="NCBI Taxonomy" id="79923"/>
    <lineage>
        <taxon>Eukaryota</taxon>
        <taxon>Metazoa</taxon>
        <taxon>Spiralia</taxon>
        <taxon>Lophotrochozoa</taxon>
        <taxon>Platyhelminthes</taxon>
        <taxon>Trematoda</taxon>
        <taxon>Digenea</taxon>
        <taxon>Opisthorchiida</taxon>
        <taxon>Opisthorchiata</taxon>
        <taxon>Opisthorchiidae</taxon>
        <taxon>Clonorchis</taxon>
    </lineage>
</organism>
<dbReference type="GO" id="GO:0019901">
    <property type="term" value="F:protein kinase binding"/>
    <property type="evidence" value="ECO:0007669"/>
    <property type="project" value="TreeGrafter"/>
</dbReference>
<dbReference type="GO" id="GO:0003676">
    <property type="term" value="F:nucleic acid binding"/>
    <property type="evidence" value="ECO:0007669"/>
    <property type="project" value="InterPro"/>
</dbReference>
<dbReference type="SUPFAM" id="SSF81837">
    <property type="entry name" value="BEACH domain"/>
    <property type="match status" value="1"/>
</dbReference>
<feature type="compositionally biased region" description="Low complexity" evidence="5">
    <location>
        <begin position="1391"/>
        <end position="1406"/>
    </location>
</feature>
<dbReference type="InterPro" id="IPR050865">
    <property type="entry name" value="BEACH_Domain"/>
</dbReference>
<dbReference type="InterPro" id="IPR036372">
    <property type="entry name" value="BEACH_dom_sf"/>
</dbReference>
<evidence type="ECO:0000256" key="5">
    <source>
        <dbReference type="SAM" id="MobiDB-lite"/>
    </source>
</evidence>
<dbReference type="CDD" id="cd01201">
    <property type="entry name" value="PH_BEACH"/>
    <property type="match status" value="1"/>
</dbReference>
<dbReference type="PROSITE" id="PS50994">
    <property type="entry name" value="INTEGRASE"/>
    <property type="match status" value="1"/>
</dbReference>
<dbReference type="SMART" id="SM01026">
    <property type="entry name" value="Beach"/>
    <property type="match status" value="1"/>
</dbReference>
<dbReference type="InterPro" id="IPR010508">
    <property type="entry name" value="NBEA-like_DUF1088"/>
</dbReference>
<dbReference type="SUPFAM" id="SSF50729">
    <property type="entry name" value="PH domain-like"/>
    <property type="match status" value="1"/>
</dbReference>
<dbReference type="PANTHER" id="PTHR13743:SF162">
    <property type="entry name" value="NEUROBEACHIN"/>
    <property type="match status" value="1"/>
</dbReference>
<feature type="compositionally biased region" description="Basic and acidic residues" evidence="5">
    <location>
        <begin position="1687"/>
        <end position="1697"/>
    </location>
</feature>
<dbReference type="GO" id="GO:0005829">
    <property type="term" value="C:cytosol"/>
    <property type="evidence" value="ECO:0007669"/>
    <property type="project" value="TreeGrafter"/>
</dbReference>
<keyword evidence="4" id="KW-0472">Membrane</keyword>
<dbReference type="Gene3D" id="2.30.29.30">
    <property type="entry name" value="Pleckstrin-homology domain (PH domain)/Phosphotyrosine-binding domain (PTB)"/>
    <property type="match status" value="1"/>
</dbReference>
<dbReference type="Pfam" id="PF06469">
    <property type="entry name" value="DUF1088"/>
    <property type="match status" value="1"/>
</dbReference>
<dbReference type="Pfam" id="PF14844">
    <property type="entry name" value="PH_BEACH"/>
    <property type="match status" value="1"/>
</dbReference>
<gene>
    <name evidence="9" type="ORF">CLF_105177</name>
</gene>
<dbReference type="Pfam" id="PF15787">
    <property type="entry name" value="DUF4704"/>
    <property type="match status" value="1"/>
</dbReference>
<name>G7YD49_CLOSI</name>
<evidence type="ECO:0000313" key="9">
    <source>
        <dbReference type="EMBL" id="GAA50883.1"/>
    </source>
</evidence>
<feature type="compositionally biased region" description="Low complexity" evidence="5">
    <location>
        <begin position="2761"/>
        <end position="2778"/>
    </location>
</feature>
<dbReference type="InterPro" id="IPR031570">
    <property type="entry name" value="NBEA/BDCP_DUF4704"/>
</dbReference>
<feature type="compositionally biased region" description="Polar residues" evidence="5">
    <location>
        <begin position="1956"/>
        <end position="1967"/>
    </location>
</feature>
<comment type="subcellular location">
    <subcellularLocation>
        <location evidence="1">Membrane</location>
    </subcellularLocation>
</comment>
<evidence type="ECO:0000259" key="8">
    <source>
        <dbReference type="PROSITE" id="PS51783"/>
    </source>
</evidence>
<evidence type="ECO:0000259" key="7">
    <source>
        <dbReference type="PROSITE" id="PS50994"/>
    </source>
</evidence>
<dbReference type="GO" id="GO:0008104">
    <property type="term" value="P:intracellular protein localization"/>
    <property type="evidence" value="ECO:0007669"/>
    <property type="project" value="TreeGrafter"/>
</dbReference>
<keyword evidence="10" id="KW-1185">Reference proteome</keyword>
<feature type="region of interest" description="Disordered" evidence="5">
    <location>
        <begin position="1687"/>
        <end position="1711"/>
    </location>
</feature>
<dbReference type="GO" id="GO:0015074">
    <property type="term" value="P:DNA integration"/>
    <property type="evidence" value="ECO:0007669"/>
    <property type="project" value="InterPro"/>
</dbReference>
<dbReference type="Gene3D" id="3.30.420.10">
    <property type="entry name" value="Ribonuclease H-like superfamily/Ribonuclease H"/>
    <property type="match status" value="1"/>
</dbReference>
<dbReference type="InterPro" id="IPR013320">
    <property type="entry name" value="ConA-like_dom_sf"/>
</dbReference>
<dbReference type="FunFam" id="1.10.1540.10:FF:000001">
    <property type="entry name" value="neurobeachin isoform X1"/>
    <property type="match status" value="1"/>
</dbReference>
<dbReference type="InterPro" id="IPR016024">
    <property type="entry name" value="ARM-type_fold"/>
</dbReference>
<dbReference type="SUPFAM" id="SSF48371">
    <property type="entry name" value="ARM repeat"/>
    <property type="match status" value="1"/>
</dbReference>
<dbReference type="Proteomes" id="UP000008909">
    <property type="component" value="Unassembled WGS sequence"/>
</dbReference>
<keyword evidence="3" id="KW-0677">Repeat</keyword>